<evidence type="ECO:0000256" key="3">
    <source>
        <dbReference type="ARBA" id="ARBA00023004"/>
    </source>
</evidence>
<dbReference type="Proteomes" id="UP000598971">
    <property type="component" value="Unassembled WGS sequence"/>
</dbReference>
<evidence type="ECO:0000313" key="7">
    <source>
        <dbReference type="Proteomes" id="UP000598971"/>
    </source>
</evidence>
<feature type="domain" description="Cytochrome c" evidence="5">
    <location>
        <begin position="53"/>
        <end position="152"/>
    </location>
</feature>
<dbReference type="PANTHER" id="PTHR35008:SF4">
    <property type="entry name" value="BLL4482 PROTEIN"/>
    <property type="match status" value="1"/>
</dbReference>
<comment type="caution">
    <text evidence="6">The sequence shown here is derived from an EMBL/GenBank/DDBJ whole genome shotgun (WGS) entry which is preliminary data.</text>
</comment>
<evidence type="ECO:0000256" key="2">
    <source>
        <dbReference type="ARBA" id="ARBA00022723"/>
    </source>
</evidence>
<evidence type="ECO:0000256" key="1">
    <source>
        <dbReference type="ARBA" id="ARBA00022617"/>
    </source>
</evidence>
<keyword evidence="2 4" id="KW-0479">Metal-binding</keyword>
<dbReference type="InterPro" id="IPR036909">
    <property type="entry name" value="Cyt_c-like_dom_sf"/>
</dbReference>
<dbReference type="PROSITE" id="PS51007">
    <property type="entry name" value="CYTC"/>
    <property type="match status" value="2"/>
</dbReference>
<keyword evidence="1 4" id="KW-0349">Heme</keyword>
<dbReference type="GO" id="GO:0020037">
    <property type="term" value="F:heme binding"/>
    <property type="evidence" value="ECO:0007669"/>
    <property type="project" value="InterPro"/>
</dbReference>
<keyword evidence="7" id="KW-1185">Reference proteome</keyword>
<proteinExistence type="predicted"/>
<evidence type="ECO:0000259" key="5">
    <source>
        <dbReference type="PROSITE" id="PS51007"/>
    </source>
</evidence>
<organism evidence="6 7">
    <name type="scientific">Limnovirga soli</name>
    <dbReference type="NCBI Taxonomy" id="2656915"/>
    <lineage>
        <taxon>Bacteria</taxon>
        <taxon>Pseudomonadati</taxon>
        <taxon>Bacteroidota</taxon>
        <taxon>Chitinophagia</taxon>
        <taxon>Chitinophagales</taxon>
        <taxon>Chitinophagaceae</taxon>
        <taxon>Limnovirga</taxon>
    </lineage>
</organism>
<dbReference type="RefSeq" id="WP_171607128.1">
    <property type="nucleotide sequence ID" value="NZ_WHPF01000004.1"/>
</dbReference>
<dbReference type="GO" id="GO:0009055">
    <property type="term" value="F:electron transfer activity"/>
    <property type="evidence" value="ECO:0007669"/>
    <property type="project" value="InterPro"/>
</dbReference>
<evidence type="ECO:0000256" key="4">
    <source>
        <dbReference type="PROSITE-ProRule" id="PRU00433"/>
    </source>
</evidence>
<dbReference type="InterPro" id="IPR051459">
    <property type="entry name" value="Cytochrome_c-type_DH"/>
</dbReference>
<keyword evidence="3 4" id="KW-0408">Iron</keyword>
<dbReference type="InterPro" id="IPR009056">
    <property type="entry name" value="Cyt_c-like_dom"/>
</dbReference>
<reference evidence="6" key="1">
    <citation type="submission" date="2019-10" db="EMBL/GenBank/DDBJ databases">
        <title>Draft genome sequence of Panacibacter sp. KCS-6.</title>
        <authorList>
            <person name="Yim K.J."/>
        </authorList>
    </citation>
    <scope>NUCLEOTIDE SEQUENCE</scope>
    <source>
        <strain evidence="6">KCS-6</strain>
    </source>
</reference>
<accession>A0A8J8JQW8</accession>
<dbReference type="AlphaFoldDB" id="A0A8J8JQW8"/>
<dbReference type="SUPFAM" id="SSF46626">
    <property type="entry name" value="Cytochrome c"/>
    <property type="match status" value="2"/>
</dbReference>
<dbReference type="GO" id="GO:0046872">
    <property type="term" value="F:metal ion binding"/>
    <property type="evidence" value="ECO:0007669"/>
    <property type="project" value="UniProtKB-KW"/>
</dbReference>
<name>A0A8J8JQW8_9BACT</name>
<dbReference type="PANTHER" id="PTHR35008">
    <property type="entry name" value="BLL4482 PROTEIN-RELATED"/>
    <property type="match status" value="1"/>
</dbReference>
<feature type="domain" description="Cytochrome c" evidence="5">
    <location>
        <begin position="198"/>
        <end position="292"/>
    </location>
</feature>
<evidence type="ECO:0000313" key="6">
    <source>
        <dbReference type="EMBL" id="NNV55202.1"/>
    </source>
</evidence>
<protein>
    <submittedName>
        <fullName evidence="6">Cytochrome c</fullName>
    </submittedName>
</protein>
<sequence>MLKKILKWTGISIACLLLIVIAFYAVAAYNTSQRANKVYTVQLQKLTIPTDSASYEMGRHTANVRGCLECHGSNLAGKAFLDETTPLGVLYASNLTNGKGGINYTDEDWIRALRHGLNKENKSVWFMPTDHTTSQLSNNELAALIGFLKQQPPVDNVVPPHALKPLGTVLTFLDKFPLFPAEEIDHSATYVDEVKVEVSEAYGKYLAISCSGCHGPNYLGGPGTAPGEPVIPNLSSTGNLGKWTSEEFIATIRTGITPEGRHLTDFMPWKAMANVNTDVELQSMYLYLHNYK</sequence>
<gene>
    <name evidence="6" type="ORF">GD597_07010</name>
</gene>
<dbReference type="Gene3D" id="1.10.760.10">
    <property type="entry name" value="Cytochrome c-like domain"/>
    <property type="match status" value="2"/>
</dbReference>
<dbReference type="Pfam" id="PF13442">
    <property type="entry name" value="Cytochrome_CBB3"/>
    <property type="match status" value="1"/>
</dbReference>
<dbReference type="EMBL" id="WHPF01000004">
    <property type="protein sequence ID" value="NNV55202.1"/>
    <property type="molecule type" value="Genomic_DNA"/>
</dbReference>